<feature type="domain" description="ABC transporter" evidence="4">
    <location>
        <begin position="2"/>
        <end position="237"/>
    </location>
</feature>
<dbReference type="Pfam" id="PF00005">
    <property type="entry name" value="ABC_tran"/>
    <property type="match status" value="1"/>
</dbReference>
<evidence type="ECO:0000259" key="4">
    <source>
        <dbReference type="PROSITE" id="PS50893"/>
    </source>
</evidence>
<evidence type="ECO:0000256" key="1">
    <source>
        <dbReference type="ARBA" id="ARBA00022448"/>
    </source>
</evidence>
<dbReference type="AlphaFoldDB" id="A0ABD4TUV5"/>
<dbReference type="InterPro" id="IPR003593">
    <property type="entry name" value="AAA+_ATPase"/>
</dbReference>
<dbReference type="SUPFAM" id="SSF52540">
    <property type="entry name" value="P-loop containing nucleoside triphosphate hydrolases"/>
    <property type="match status" value="1"/>
</dbReference>
<dbReference type="PROSITE" id="PS50893">
    <property type="entry name" value="ABC_TRANSPORTER_2"/>
    <property type="match status" value="1"/>
</dbReference>
<comment type="caution">
    <text evidence="5">The sequence shown here is derived from an EMBL/GenBank/DDBJ whole genome shotgun (WGS) entry which is preliminary data.</text>
</comment>
<organism evidence="5 6">
    <name type="scientific">Corynebacterium pseudogenitalium</name>
    <dbReference type="NCBI Taxonomy" id="38303"/>
    <lineage>
        <taxon>Bacteria</taxon>
        <taxon>Bacillati</taxon>
        <taxon>Actinomycetota</taxon>
        <taxon>Actinomycetes</taxon>
        <taxon>Mycobacteriales</taxon>
        <taxon>Corynebacteriaceae</taxon>
        <taxon>Corynebacterium</taxon>
    </lineage>
</organism>
<evidence type="ECO:0000256" key="3">
    <source>
        <dbReference type="ARBA" id="ARBA00022840"/>
    </source>
</evidence>
<keyword evidence="3 5" id="KW-0067">ATP-binding</keyword>
<dbReference type="SMART" id="SM00382">
    <property type="entry name" value="AAA"/>
    <property type="match status" value="1"/>
</dbReference>
<gene>
    <name evidence="5" type="ORF">KBX22_07285</name>
</gene>
<dbReference type="InterPro" id="IPR003439">
    <property type="entry name" value="ABC_transporter-like_ATP-bd"/>
</dbReference>
<dbReference type="InterPro" id="IPR017871">
    <property type="entry name" value="ABC_transporter-like_CS"/>
</dbReference>
<keyword evidence="1" id="KW-0813">Transport</keyword>
<protein>
    <submittedName>
        <fullName evidence="5">ABC transporter ATP-binding protein</fullName>
    </submittedName>
</protein>
<dbReference type="PANTHER" id="PTHR42794:SF2">
    <property type="entry name" value="ABC TRANSPORTER ATP-BINDING PROTEIN"/>
    <property type="match status" value="1"/>
</dbReference>
<proteinExistence type="predicted"/>
<dbReference type="CDD" id="cd03214">
    <property type="entry name" value="ABC_Iron-Siderophores_B12_Hemin"/>
    <property type="match status" value="1"/>
</dbReference>
<dbReference type="PROSITE" id="PS00211">
    <property type="entry name" value="ABC_TRANSPORTER_1"/>
    <property type="match status" value="1"/>
</dbReference>
<dbReference type="PANTHER" id="PTHR42794">
    <property type="entry name" value="HEMIN IMPORT ATP-BINDING PROTEIN HMUV"/>
    <property type="match status" value="1"/>
</dbReference>
<reference evidence="5 6" key="1">
    <citation type="submission" date="2021-04" db="EMBL/GenBank/DDBJ databases">
        <title>Corynebacterium genitalium sp. nov. and Corynebacterium genitalium sp. nov., two new species of the genus Corynebacterium.</title>
        <authorList>
            <person name="Jaen-Luchoro D."/>
            <person name="Pinyeiro-Iglesias B."/>
            <person name="Al-Shaer S."/>
            <person name="Karlsson R."/>
            <person name="Gonzales-Siles L."/>
            <person name="Cardew S."/>
            <person name="Jensie-Markopolous S."/>
            <person name="Ohlen M."/>
            <person name="Inganas E."/>
            <person name="Moore E.R.B."/>
        </authorList>
    </citation>
    <scope>NUCLEOTIDE SEQUENCE [LARGE SCALE GENOMIC DNA]</scope>
    <source>
        <strain evidence="5 6">CCUG 55013</strain>
    </source>
</reference>
<evidence type="ECO:0000313" key="6">
    <source>
        <dbReference type="Proteomes" id="UP001205080"/>
    </source>
</evidence>
<dbReference type="EMBL" id="JAGPYW010000007">
    <property type="protein sequence ID" value="MCQ4614531.1"/>
    <property type="molecule type" value="Genomic_DNA"/>
</dbReference>
<dbReference type="InterPro" id="IPR027417">
    <property type="entry name" value="P-loop_NTPase"/>
</dbReference>
<evidence type="ECO:0000313" key="5">
    <source>
        <dbReference type="EMBL" id="MCQ4614531.1"/>
    </source>
</evidence>
<keyword evidence="2" id="KW-0547">Nucleotide-binding</keyword>
<sequence>MLEVKNLETGFPGTTILSGISFELDAPSVIGLVGPNGCGKSTLLKSIAGVHPFTGDVLFNGKPLRDYIRTERVHVLSYVAQHSGDKIPLTVREVIQLGRSAGRGPFAQAQPEDEEIILHALRHADLEGIVDQKMSELSGGQIQRAMVARAMAQRSKVMLLDEPTNHLDLHHQYKLMNMLRHLSREHNTVIVLAIHDLALAARYCDRLLLLHDKQLKGNGAPDDVLTPAVLENVFGVSGNLDRDSQDIPVLHISHPV</sequence>
<dbReference type="Proteomes" id="UP001205080">
    <property type="component" value="Unassembled WGS sequence"/>
</dbReference>
<name>A0ABD4TUV5_9CORY</name>
<dbReference type="GO" id="GO:0005524">
    <property type="term" value="F:ATP binding"/>
    <property type="evidence" value="ECO:0007669"/>
    <property type="project" value="UniProtKB-KW"/>
</dbReference>
<dbReference type="RefSeq" id="WP_256000970.1">
    <property type="nucleotide sequence ID" value="NZ_JAGPYW010000007.1"/>
</dbReference>
<dbReference type="Gene3D" id="3.40.50.300">
    <property type="entry name" value="P-loop containing nucleotide triphosphate hydrolases"/>
    <property type="match status" value="1"/>
</dbReference>
<dbReference type="FunFam" id="3.40.50.300:FF:000134">
    <property type="entry name" value="Iron-enterobactin ABC transporter ATP-binding protein"/>
    <property type="match status" value="1"/>
</dbReference>
<accession>A0ABD4TUV5</accession>
<evidence type="ECO:0000256" key="2">
    <source>
        <dbReference type="ARBA" id="ARBA00022741"/>
    </source>
</evidence>